<accession>A0A392RKT5</accession>
<keyword evidence="2" id="KW-0548">Nucleotidyltransferase</keyword>
<proteinExistence type="predicted"/>
<reference evidence="2 3" key="1">
    <citation type="journal article" date="2018" name="Front. Plant Sci.">
        <title>Red Clover (Trifolium pratense) and Zigzag Clover (T. medium) - A Picture of Genomic Similarities and Differences.</title>
        <authorList>
            <person name="Dluhosova J."/>
            <person name="Istvanek J."/>
            <person name="Nedelnik J."/>
            <person name="Repkova J."/>
        </authorList>
    </citation>
    <scope>NUCLEOTIDE SEQUENCE [LARGE SCALE GENOMIC DNA]</scope>
    <source>
        <strain evidence="3">cv. 10/8</strain>
        <tissue evidence="2">Leaf</tissue>
    </source>
</reference>
<name>A0A392RKT5_9FABA</name>
<comment type="caution">
    <text evidence="2">The sequence shown here is derived from an EMBL/GenBank/DDBJ whole genome shotgun (WGS) entry which is preliminary data.</text>
</comment>
<evidence type="ECO:0000313" key="3">
    <source>
        <dbReference type="Proteomes" id="UP000265520"/>
    </source>
</evidence>
<dbReference type="GO" id="GO:0003964">
    <property type="term" value="F:RNA-directed DNA polymerase activity"/>
    <property type="evidence" value="ECO:0007669"/>
    <property type="project" value="UniProtKB-KW"/>
</dbReference>
<protein>
    <submittedName>
        <fullName evidence="2">Reverse transcriptase</fullName>
    </submittedName>
</protein>
<keyword evidence="3" id="KW-1185">Reference proteome</keyword>
<feature type="domain" description="Reverse transcriptase Ty1/copia-type" evidence="1">
    <location>
        <begin position="2"/>
        <end position="88"/>
    </location>
</feature>
<sequence length="100" mass="11328">MKHKARLVARGFLQQQGIYYSEVYAPVGRMETIILVIAIASSMNWSLFHMDVKSAFLNGPLEEEVYVSQPPGFEVETEKHKVYKLQKASLSKLQELGIKG</sequence>
<evidence type="ECO:0000313" key="2">
    <source>
        <dbReference type="EMBL" id="MCI36410.1"/>
    </source>
</evidence>
<dbReference type="EMBL" id="LXQA010233494">
    <property type="protein sequence ID" value="MCI36410.1"/>
    <property type="molecule type" value="Genomic_DNA"/>
</dbReference>
<dbReference type="Pfam" id="PF07727">
    <property type="entry name" value="RVT_2"/>
    <property type="match status" value="1"/>
</dbReference>
<dbReference type="InterPro" id="IPR013103">
    <property type="entry name" value="RVT_2"/>
</dbReference>
<evidence type="ECO:0000259" key="1">
    <source>
        <dbReference type="Pfam" id="PF07727"/>
    </source>
</evidence>
<dbReference type="Proteomes" id="UP000265520">
    <property type="component" value="Unassembled WGS sequence"/>
</dbReference>
<keyword evidence="2" id="KW-0695">RNA-directed DNA polymerase</keyword>
<organism evidence="2 3">
    <name type="scientific">Trifolium medium</name>
    <dbReference type="NCBI Taxonomy" id="97028"/>
    <lineage>
        <taxon>Eukaryota</taxon>
        <taxon>Viridiplantae</taxon>
        <taxon>Streptophyta</taxon>
        <taxon>Embryophyta</taxon>
        <taxon>Tracheophyta</taxon>
        <taxon>Spermatophyta</taxon>
        <taxon>Magnoliopsida</taxon>
        <taxon>eudicotyledons</taxon>
        <taxon>Gunneridae</taxon>
        <taxon>Pentapetalae</taxon>
        <taxon>rosids</taxon>
        <taxon>fabids</taxon>
        <taxon>Fabales</taxon>
        <taxon>Fabaceae</taxon>
        <taxon>Papilionoideae</taxon>
        <taxon>50 kb inversion clade</taxon>
        <taxon>NPAAA clade</taxon>
        <taxon>Hologalegina</taxon>
        <taxon>IRL clade</taxon>
        <taxon>Trifolieae</taxon>
        <taxon>Trifolium</taxon>
    </lineage>
</organism>
<dbReference type="AlphaFoldDB" id="A0A392RKT5"/>
<keyword evidence="2" id="KW-0808">Transferase</keyword>